<keyword evidence="3" id="KW-1185">Reference proteome</keyword>
<evidence type="ECO:0000259" key="1">
    <source>
        <dbReference type="SMART" id="SM01248"/>
    </source>
</evidence>
<dbReference type="GO" id="GO:0048511">
    <property type="term" value="P:rhythmic process"/>
    <property type="evidence" value="ECO:0007669"/>
    <property type="project" value="InterPro"/>
</dbReference>
<dbReference type="PANTHER" id="PTHR41709:SF2">
    <property type="entry name" value="CIRCADIAN CLOCK PROTEIN KAIB2"/>
    <property type="match status" value="1"/>
</dbReference>
<feature type="domain" description="KaiB" evidence="1">
    <location>
        <begin position="6"/>
        <end position="87"/>
    </location>
</feature>
<accession>A0A8B2P3A3</accession>
<dbReference type="SMART" id="SM01248">
    <property type="entry name" value="KaiB"/>
    <property type="match status" value="1"/>
</dbReference>
<dbReference type="EMBL" id="QHHQ01000001">
    <property type="protein sequence ID" value="RAI03089.1"/>
    <property type="molecule type" value="Genomic_DNA"/>
</dbReference>
<protein>
    <submittedName>
        <fullName evidence="2">Circadian clock protein KaiB</fullName>
    </submittedName>
</protein>
<evidence type="ECO:0000313" key="3">
    <source>
        <dbReference type="Proteomes" id="UP000249590"/>
    </source>
</evidence>
<dbReference type="InterPro" id="IPR011649">
    <property type="entry name" value="KaiB_domain"/>
</dbReference>
<comment type="caution">
    <text evidence="2">The sequence shown here is derived from an EMBL/GenBank/DDBJ whole genome shotgun (WGS) entry which is preliminary data.</text>
</comment>
<sequence>MIFRLSLYISGESARSYAAIRHIQAIARSHLTDRHELEFIDVLKDPERAERAKIMATPTLVREFPGPRKKIMGEFGDHNAVIQALEIEIYN</sequence>
<dbReference type="Pfam" id="PF07689">
    <property type="entry name" value="KaiB"/>
    <property type="match status" value="1"/>
</dbReference>
<evidence type="ECO:0000313" key="2">
    <source>
        <dbReference type="EMBL" id="RAI03089.1"/>
    </source>
</evidence>
<dbReference type="OrthoDB" id="5458519at2"/>
<dbReference type="InterPro" id="IPR036249">
    <property type="entry name" value="Thioredoxin-like_sf"/>
</dbReference>
<dbReference type="PANTHER" id="PTHR41709">
    <property type="entry name" value="KAIB-LIKE PROTEIN 1"/>
    <property type="match status" value="1"/>
</dbReference>
<dbReference type="RefSeq" id="WP_111341458.1">
    <property type="nucleotide sequence ID" value="NZ_JAIWKD010000001.1"/>
</dbReference>
<name>A0A8B2P3A3_9HYPH</name>
<proteinExistence type="predicted"/>
<reference evidence="2 3" key="1">
    <citation type="submission" date="2018-05" db="EMBL/GenBank/DDBJ databases">
        <title>Acuticoccus sediminis sp. nov., isolated from deep-sea sediment of Indian Ocean.</title>
        <authorList>
            <person name="Liu X."/>
            <person name="Lai Q."/>
            <person name="Du Y."/>
            <person name="Sun F."/>
            <person name="Zhang X."/>
            <person name="Wang S."/>
            <person name="Shao Z."/>
        </authorList>
    </citation>
    <scope>NUCLEOTIDE SEQUENCE [LARGE SCALE GENOMIC DNA]</scope>
    <source>
        <strain evidence="2 3">PTG4-2</strain>
    </source>
</reference>
<dbReference type="Proteomes" id="UP000249590">
    <property type="component" value="Unassembled WGS sequence"/>
</dbReference>
<dbReference type="SUPFAM" id="SSF52833">
    <property type="entry name" value="Thioredoxin-like"/>
    <property type="match status" value="1"/>
</dbReference>
<dbReference type="AlphaFoldDB" id="A0A8B2P3A3"/>
<dbReference type="InterPro" id="IPR039022">
    <property type="entry name" value="KaiB-like"/>
</dbReference>
<organism evidence="2 3">
    <name type="scientific">Acuticoccus sediminis</name>
    <dbReference type="NCBI Taxonomy" id="2184697"/>
    <lineage>
        <taxon>Bacteria</taxon>
        <taxon>Pseudomonadati</taxon>
        <taxon>Pseudomonadota</taxon>
        <taxon>Alphaproteobacteria</taxon>
        <taxon>Hyphomicrobiales</taxon>
        <taxon>Amorphaceae</taxon>
        <taxon>Acuticoccus</taxon>
    </lineage>
</organism>
<dbReference type="Gene3D" id="3.40.30.10">
    <property type="entry name" value="Glutaredoxin"/>
    <property type="match status" value="1"/>
</dbReference>
<gene>
    <name evidence="2" type="ORF">DLJ53_00700</name>
</gene>
<dbReference type="CDD" id="cd02978">
    <property type="entry name" value="KaiB_like"/>
    <property type="match status" value="1"/>
</dbReference>